<dbReference type="Gene3D" id="3.10.580.10">
    <property type="entry name" value="CBS-domain"/>
    <property type="match status" value="1"/>
</dbReference>
<feature type="transmembrane region" description="Helical" evidence="10">
    <location>
        <begin position="142"/>
        <end position="164"/>
    </location>
</feature>
<evidence type="ECO:0000256" key="7">
    <source>
        <dbReference type="ARBA" id="ARBA00023136"/>
    </source>
</evidence>
<feature type="transmembrane region" description="Helical" evidence="10">
    <location>
        <begin position="100"/>
        <end position="122"/>
    </location>
</feature>
<dbReference type="AlphaFoldDB" id="A0A6S6QGY4"/>
<dbReference type="PROSITE" id="PS51371">
    <property type="entry name" value="CBS"/>
    <property type="match status" value="2"/>
</dbReference>
<dbReference type="Pfam" id="PF03471">
    <property type="entry name" value="CorC_HlyC"/>
    <property type="match status" value="1"/>
</dbReference>
<protein>
    <recommendedName>
        <fullName evidence="15">HlyC/CorC family transporter</fullName>
    </recommendedName>
</protein>
<organism evidence="13 14">
    <name type="scientific">Terrihabitans soli</name>
    <dbReference type="NCBI Taxonomy" id="708113"/>
    <lineage>
        <taxon>Bacteria</taxon>
        <taxon>Pseudomonadati</taxon>
        <taxon>Pseudomonadota</taxon>
        <taxon>Alphaproteobacteria</taxon>
        <taxon>Hyphomicrobiales</taxon>
        <taxon>Terrihabitans</taxon>
    </lineage>
</organism>
<evidence type="ECO:0000256" key="6">
    <source>
        <dbReference type="ARBA" id="ARBA00023122"/>
    </source>
</evidence>
<evidence type="ECO:0000256" key="5">
    <source>
        <dbReference type="ARBA" id="ARBA00022989"/>
    </source>
</evidence>
<evidence type="ECO:0000259" key="12">
    <source>
        <dbReference type="PROSITE" id="PS51846"/>
    </source>
</evidence>
<evidence type="ECO:0000256" key="9">
    <source>
        <dbReference type="PROSITE-ProRule" id="PRU01193"/>
    </source>
</evidence>
<keyword evidence="4" id="KW-0677">Repeat</keyword>
<dbReference type="InterPro" id="IPR005170">
    <property type="entry name" value="Transptr-assoc_dom"/>
</dbReference>
<feature type="domain" description="CBS" evidence="11">
    <location>
        <begin position="280"/>
        <end position="339"/>
    </location>
</feature>
<comment type="subcellular location">
    <subcellularLocation>
        <location evidence="1">Membrane</location>
        <topology evidence="1">Multi-pass membrane protein</topology>
    </subcellularLocation>
</comment>
<dbReference type="Gene3D" id="3.30.465.10">
    <property type="match status" value="1"/>
</dbReference>
<evidence type="ECO:0000313" key="13">
    <source>
        <dbReference type="EMBL" id="BCJ89394.1"/>
    </source>
</evidence>
<dbReference type="SMART" id="SM00116">
    <property type="entry name" value="CBS"/>
    <property type="match status" value="2"/>
</dbReference>
<dbReference type="Proteomes" id="UP000515317">
    <property type="component" value="Chromosome"/>
</dbReference>
<dbReference type="InterPro" id="IPR044751">
    <property type="entry name" value="Ion_transp-like_CBS"/>
</dbReference>
<evidence type="ECO:0000256" key="2">
    <source>
        <dbReference type="ARBA" id="ARBA00006446"/>
    </source>
</evidence>
<dbReference type="Pfam" id="PF00571">
    <property type="entry name" value="CBS"/>
    <property type="match status" value="2"/>
</dbReference>
<dbReference type="EMBL" id="AP023361">
    <property type="protein sequence ID" value="BCJ89394.1"/>
    <property type="molecule type" value="Genomic_DNA"/>
</dbReference>
<keyword evidence="7 9" id="KW-0472">Membrane</keyword>
<feature type="transmembrane region" description="Helical" evidence="10">
    <location>
        <begin position="58"/>
        <end position="79"/>
    </location>
</feature>
<dbReference type="InterPro" id="IPR016169">
    <property type="entry name" value="FAD-bd_PCMH_sub2"/>
</dbReference>
<feature type="domain" description="CNNM transmembrane" evidence="12">
    <location>
        <begin position="1"/>
        <end position="199"/>
    </location>
</feature>
<name>A0A6S6QGY4_9HYPH</name>
<comment type="similarity">
    <text evidence="2">Belongs to the UPF0053 family. Hemolysin C subfamily.</text>
</comment>
<evidence type="ECO:0000313" key="14">
    <source>
        <dbReference type="Proteomes" id="UP000515317"/>
    </source>
</evidence>
<reference evidence="13 14" key="1">
    <citation type="submission" date="2020-08" db="EMBL/GenBank/DDBJ databases">
        <title>Genome sequence of Rhizobiales bacterium strain IZ6.</title>
        <authorList>
            <person name="Nakai R."/>
            <person name="Naganuma T."/>
        </authorList>
    </citation>
    <scope>NUCLEOTIDE SEQUENCE [LARGE SCALE GENOMIC DNA]</scope>
    <source>
        <strain evidence="13 14">IZ6</strain>
    </source>
</reference>
<gene>
    <name evidence="13" type="ORF">IZ6_01290</name>
</gene>
<sequence>MPIFESVIVLALILLNGFFAMSELAVVSARPARLQPLARNGNRKAARALKLAEDPGRFLSSVQIGITLIGILTGAYGGATIAESLGDRLDMIPAIAPYGHLLAVALVVVIITYLSLVLGELVPKRIALAAPERIAMMVSGPLMIISIVGKPIVSVLSVSGSLVLKLLGIRESDKDAVTEEEVRSVIAEGTASGVIDPVEHKMLEGVLRLADRPVRAIMVPRPDMIWIDIDDSEEQIRADLMSNSASRLIVAKGGNVDEPIGVVRKKDLLRQLLSGEKLDVSAYLLQPLYVPENVSVLTLLNMFKTQPAHIALIVDEFGAVEGLVTPTDVLEAIAGDLASAQTDDVREIFARGDGSFLVDGATSLDDIEQTLAIKMDPDADFHTVAGLVLDTLGRIPATGERVRIGRWTVEIVDMDGRRIDKLLFTPAGAETVETPAD</sequence>
<dbReference type="InterPro" id="IPR036318">
    <property type="entry name" value="FAD-bd_PCMH-like_sf"/>
</dbReference>
<keyword evidence="14" id="KW-1185">Reference proteome</keyword>
<proteinExistence type="inferred from homology"/>
<evidence type="ECO:0000256" key="8">
    <source>
        <dbReference type="PROSITE-ProRule" id="PRU00703"/>
    </source>
</evidence>
<evidence type="ECO:0000256" key="10">
    <source>
        <dbReference type="SAM" id="Phobius"/>
    </source>
</evidence>
<dbReference type="Pfam" id="PF01595">
    <property type="entry name" value="CNNM"/>
    <property type="match status" value="1"/>
</dbReference>
<evidence type="ECO:0000259" key="11">
    <source>
        <dbReference type="PROSITE" id="PS51371"/>
    </source>
</evidence>
<evidence type="ECO:0008006" key="15">
    <source>
        <dbReference type="Google" id="ProtNLM"/>
    </source>
</evidence>
<keyword evidence="3 9" id="KW-0812">Transmembrane</keyword>
<dbReference type="InterPro" id="IPR000644">
    <property type="entry name" value="CBS_dom"/>
</dbReference>
<dbReference type="GO" id="GO:0050660">
    <property type="term" value="F:flavin adenine dinucleotide binding"/>
    <property type="evidence" value="ECO:0007669"/>
    <property type="project" value="InterPro"/>
</dbReference>
<dbReference type="PANTHER" id="PTHR22777:SF17">
    <property type="entry name" value="UPF0053 PROTEIN SLL0260"/>
    <property type="match status" value="1"/>
</dbReference>
<evidence type="ECO:0000256" key="1">
    <source>
        <dbReference type="ARBA" id="ARBA00004141"/>
    </source>
</evidence>
<dbReference type="PANTHER" id="PTHR22777">
    <property type="entry name" value="HEMOLYSIN-RELATED"/>
    <property type="match status" value="1"/>
</dbReference>
<feature type="domain" description="CBS" evidence="11">
    <location>
        <begin position="218"/>
        <end position="278"/>
    </location>
</feature>
<dbReference type="SMART" id="SM01091">
    <property type="entry name" value="CorC_HlyC"/>
    <property type="match status" value="1"/>
</dbReference>
<dbReference type="SUPFAM" id="SSF56176">
    <property type="entry name" value="FAD-binding/transporter-associated domain-like"/>
    <property type="match status" value="1"/>
</dbReference>
<evidence type="ECO:0000256" key="3">
    <source>
        <dbReference type="ARBA" id="ARBA00022692"/>
    </source>
</evidence>
<dbReference type="PROSITE" id="PS51846">
    <property type="entry name" value="CNNM"/>
    <property type="match status" value="1"/>
</dbReference>
<dbReference type="InterPro" id="IPR002550">
    <property type="entry name" value="CNNM"/>
</dbReference>
<keyword evidence="5 9" id="KW-1133">Transmembrane helix</keyword>
<accession>A0A6S6QGY4</accession>
<dbReference type="InterPro" id="IPR046342">
    <property type="entry name" value="CBS_dom_sf"/>
</dbReference>
<dbReference type="KEGG" id="tso:IZ6_01290"/>
<keyword evidence="6 8" id="KW-0129">CBS domain</keyword>
<dbReference type="RefSeq" id="WP_222876109.1">
    <property type="nucleotide sequence ID" value="NZ_AP023361.1"/>
</dbReference>
<dbReference type="SUPFAM" id="SSF54631">
    <property type="entry name" value="CBS-domain pair"/>
    <property type="match status" value="1"/>
</dbReference>
<evidence type="ECO:0000256" key="4">
    <source>
        <dbReference type="ARBA" id="ARBA00022737"/>
    </source>
</evidence>
<dbReference type="CDD" id="cd04590">
    <property type="entry name" value="CBS_pair_CorC_HlyC_assoc"/>
    <property type="match status" value="1"/>
</dbReference>
<dbReference type="GO" id="GO:0005886">
    <property type="term" value="C:plasma membrane"/>
    <property type="evidence" value="ECO:0007669"/>
    <property type="project" value="TreeGrafter"/>
</dbReference>